<comment type="caution">
    <text evidence="1">The sequence shown here is derived from an EMBL/GenBank/DDBJ whole genome shotgun (WGS) entry which is preliminary data.</text>
</comment>
<dbReference type="Proteomes" id="UP000295668">
    <property type="component" value="Unassembled WGS sequence"/>
</dbReference>
<protein>
    <submittedName>
        <fullName evidence="1">Uncharacterized protein</fullName>
    </submittedName>
</protein>
<evidence type="ECO:0000313" key="2">
    <source>
        <dbReference type="Proteomes" id="UP000295668"/>
    </source>
</evidence>
<evidence type="ECO:0000313" key="1">
    <source>
        <dbReference type="EMBL" id="TDG36451.1"/>
    </source>
</evidence>
<name>A0A4R5ML96_9SPHI</name>
<reference evidence="1 2" key="1">
    <citation type="submission" date="2019-02" db="EMBL/GenBank/DDBJ databases">
        <title>Pedobacter sp. nov., a novel speices isolated from soil of pinguins habitat in Antarcitica.</title>
        <authorList>
            <person name="He R.-H."/>
        </authorList>
    </citation>
    <scope>NUCLEOTIDE SEQUENCE [LARGE SCALE GENOMIC DNA]</scope>
    <source>
        <strain evidence="1 2">E01020</strain>
    </source>
</reference>
<keyword evidence="2" id="KW-1185">Reference proteome</keyword>
<dbReference type="RefSeq" id="WP_133262180.1">
    <property type="nucleotide sequence ID" value="NZ_SJCY01000004.1"/>
</dbReference>
<proteinExistence type="predicted"/>
<dbReference type="EMBL" id="SJCY01000004">
    <property type="protein sequence ID" value="TDG36451.1"/>
    <property type="molecule type" value="Genomic_DNA"/>
</dbReference>
<gene>
    <name evidence="1" type="ORF">EZJ43_08000</name>
</gene>
<organism evidence="1 2">
    <name type="scientific">Pedobacter changchengzhani</name>
    <dbReference type="NCBI Taxonomy" id="2529274"/>
    <lineage>
        <taxon>Bacteria</taxon>
        <taxon>Pseudomonadati</taxon>
        <taxon>Bacteroidota</taxon>
        <taxon>Sphingobacteriia</taxon>
        <taxon>Sphingobacteriales</taxon>
        <taxon>Sphingobacteriaceae</taxon>
        <taxon>Pedobacter</taxon>
    </lineage>
</organism>
<accession>A0A4R5ML96</accession>
<dbReference type="OrthoDB" id="1440037at2"/>
<sequence>MKVKSKMWLMLLILPLVSCQKHDFDLAQLTLPMAKDAITKKFEFKERSDFAEVTSIRVKDENALYFGEEKLSGTMVDEGSFFGTNSVTFQLSKKTGKIESYELRLVTKDESLKLEKALIEKFGEADYHYDDKKDFSFRIWEANQNTYFLEINHTTEFNGKKTISADLNVVNNKNKVLYNYYIAGGFGYYSDYLFEKNKPEHQNKKYTYKDFVNQKQKEDGNDSYFLKNYVK</sequence>
<dbReference type="AlphaFoldDB" id="A0A4R5ML96"/>